<dbReference type="PANTHER" id="PTHR12714">
    <property type="entry name" value="PROTEIN-S ISOPRENYLCYSTEINE O-METHYLTRANSFERASE"/>
    <property type="match status" value="1"/>
</dbReference>
<comment type="subcellular location">
    <subcellularLocation>
        <location evidence="5">Endoplasmic reticulum membrane</location>
        <topology evidence="5">Multi-pass membrane protein</topology>
    </subcellularLocation>
    <subcellularLocation>
        <location evidence="1">Membrane</location>
        <topology evidence="1">Multi-pass membrane protein</topology>
    </subcellularLocation>
</comment>
<name>A0A8E2B1H6_9APHY</name>
<dbReference type="Gene3D" id="1.20.120.1630">
    <property type="match status" value="1"/>
</dbReference>
<keyword evidence="5" id="KW-0256">Endoplasmic reticulum</keyword>
<keyword evidence="8" id="KW-1185">Reference proteome</keyword>
<keyword evidence="4 5" id="KW-0472">Membrane</keyword>
<feature type="chain" id="PRO_5034583316" description="Protein-S-isoprenylcysteine O-methyltransferase" evidence="6">
    <location>
        <begin position="28"/>
        <end position="249"/>
    </location>
</feature>
<dbReference type="Proteomes" id="UP000250043">
    <property type="component" value="Unassembled WGS sequence"/>
</dbReference>
<dbReference type="InterPro" id="IPR007269">
    <property type="entry name" value="ICMT_MeTrfase"/>
</dbReference>
<evidence type="ECO:0000256" key="2">
    <source>
        <dbReference type="ARBA" id="ARBA00022692"/>
    </source>
</evidence>
<dbReference type="AlphaFoldDB" id="A0A8E2B1H6"/>
<dbReference type="EC" id="2.1.1.100" evidence="5"/>
<organism evidence="7 8">
    <name type="scientific">Obba rivulosa</name>
    <dbReference type="NCBI Taxonomy" id="1052685"/>
    <lineage>
        <taxon>Eukaryota</taxon>
        <taxon>Fungi</taxon>
        <taxon>Dikarya</taxon>
        <taxon>Basidiomycota</taxon>
        <taxon>Agaricomycotina</taxon>
        <taxon>Agaricomycetes</taxon>
        <taxon>Polyporales</taxon>
        <taxon>Gelatoporiaceae</taxon>
        <taxon>Obba</taxon>
    </lineage>
</organism>
<feature type="transmembrane region" description="Helical" evidence="5">
    <location>
        <begin position="113"/>
        <end position="130"/>
    </location>
</feature>
<feature type="signal peptide" evidence="6">
    <location>
        <begin position="1"/>
        <end position="27"/>
    </location>
</feature>
<dbReference type="OrthoDB" id="422086at2759"/>
<evidence type="ECO:0000313" key="8">
    <source>
        <dbReference type="Proteomes" id="UP000250043"/>
    </source>
</evidence>
<gene>
    <name evidence="7" type="ORF">OBBRIDRAFT_833565</name>
</gene>
<keyword evidence="6" id="KW-0732">Signal</keyword>
<protein>
    <recommendedName>
        <fullName evidence="5">Protein-S-isoprenylcysteine O-methyltransferase</fullName>
        <ecNumber evidence="5">2.1.1.100</ecNumber>
    </recommendedName>
</protein>
<keyword evidence="2 5" id="KW-0812">Transmembrane</keyword>
<dbReference type="EMBL" id="KV722372">
    <property type="protein sequence ID" value="OCH92219.1"/>
    <property type="molecule type" value="Genomic_DNA"/>
</dbReference>
<dbReference type="GO" id="GO:0004671">
    <property type="term" value="F:protein C-terminal S-isoprenylcysteine carboxyl O-methyltransferase activity"/>
    <property type="evidence" value="ECO:0007669"/>
    <property type="project" value="UniProtKB-EC"/>
</dbReference>
<evidence type="ECO:0000256" key="5">
    <source>
        <dbReference type="RuleBase" id="RU362022"/>
    </source>
</evidence>
<comment type="catalytic activity">
    <reaction evidence="5">
        <text>[protein]-C-terminal S-[(2E,6E)-farnesyl]-L-cysteine + S-adenosyl-L-methionine = [protein]-C-terminal S-[(2E,6E)-farnesyl]-L-cysteine methyl ester + S-adenosyl-L-homocysteine</text>
        <dbReference type="Rhea" id="RHEA:21672"/>
        <dbReference type="Rhea" id="RHEA-COMP:12125"/>
        <dbReference type="Rhea" id="RHEA-COMP:12126"/>
        <dbReference type="ChEBI" id="CHEBI:57856"/>
        <dbReference type="ChEBI" id="CHEBI:59789"/>
        <dbReference type="ChEBI" id="CHEBI:90510"/>
        <dbReference type="ChEBI" id="CHEBI:90511"/>
        <dbReference type="EC" id="2.1.1.100"/>
    </reaction>
</comment>
<comment type="caution">
    <text evidence="5">Lacks conserved residue(s) required for the propagation of feature annotation.</text>
</comment>
<keyword evidence="5" id="KW-0949">S-adenosyl-L-methionine</keyword>
<sequence length="249" mass="27667">MSALVPMLSTPLLKIPILLGRASIIQAACSPPPTPPAKVEETRRFGGESDFLTVTRGEIWVWGMQLISWTSSICEAAVIAATHYPSELSDSILSNLIFGPSSGAYKLHITPQWLLGVSLIYIGGLTRIACHNTLGRYFTWHLALREDHKLITSGPYRIVRHPSYTGMILIGAGNLLCMFANGSWWKESGLLDTPLGKFIAPAWILYFIGVPLALALRVPQEDAVLSKEFRDEWKVWAKNTPYKLVPFIY</sequence>
<accession>A0A8E2B1H6</accession>
<feature type="transmembrane region" description="Helical" evidence="5">
    <location>
        <begin position="164"/>
        <end position="186"/>
    </location>
</feature>
<evidence type="ECO:0000256" key="4">
    <source>
        <dbReference type="ARBA" id="ARBA00023136"/>
    </source>
</evidence>
<evidence type="ECO:0000313" key="7">
    <source>
        <dbReference type="EMBL" id="OCH92219.1"/>
    </source>
</evidence>
<dbReference type="GO" id="GO:0005789">
    <property type="term" value="C:endoplasmic reticulum membrane"/>
    <property type="evidence" value="ECO:0007669"/>
    <property type="project" value="UniProtKB-SubCell"/>
</dbReference>
<dbReference type="Pfam" id="PF04140">
    <property type="entry name" value="ICMT"/>
    <property type="match status" value="1"/>
</dbReference>
<evidence type="ECO:0000256" key="3">
    <source>
        <dbReference type="ARBA" id="ARBA00022989"/>
    </source>
</evidence>
<feature type="transmembrane region" description="Helical" evidence="5">
    <location>
        <begin position="198"/>
        <end position="218"/>
    </location>
</feature>
<keyword evidence="5" id="KW-0489">Methyltransferase</keyword>
<proteinExistence type="inferred from homology"/>
<dbReference type="GO" id="GO:0032259">
    <property type="term" value="P:methylation"/>
    <property type="evidence" value="ECO:0007669"/>
    <property type="project" value="UniProtKB-KW"/>
</dbReference>
<evidence type="ECO:0000256" key="6">
    <source>
        <dbReference type="SAM" id="SignalP"/>
    </source>
</evidence>
<reference evidence="7 8" key="1">
    <citation type="submission" date="2016-07" db="EMBL/GenBank/DDBJ databases">
        <title>Draft genome of the white-rot fungus Obba rivulosa 3A-2.</title>
        <authorList>
            <consortium name="DOE Joint Genome Institute"/>
            <person name="Miettinen O."/>
            <person name="Riley R."/>
            <person name="Acob R."/>
            <person name="Barry K."/>
            <person name="Cullen D."/>
            <person name="De Vries R."/>
            <person name="Hainaut M."/>
            <person name="Hatakka A."/>
            <person name="Henrissat B."/>
            <person name="Hilden K."/>
            <person name="Kuo R."/>
            <person name="Labutti K."/>
            <person name="Lipzen A."/>
            <person name="Makela M.R."/>
            <person name="Sandor L."/>
            <person name="Spatafora J.W."/>
            <person name="Grigoriev I.V."/>
            <person name="Hibbett D.S."/>
        </authorList>
    </citation>
    <scope>NUCLEOTIDE SEQUENCE [LARGE SCALE GENOMIC DNA]</scope>
    <source>
        <strain evidence="7 8">3A-2</strain>
    </source>
</reference>
<comment type="similarity">
    <text evidence="5">Belongs to the class VI-like SAM-binding methyltransferase superfamily. Isoprenylcysteine carboxyl methyltransferase family.</text>
</comment>
<evidence type="ECO:0000256" key="1">
    <source>
        <dbReference type="ARBA" id="ARBA00004141"/>
    </source>
</evidence>
<keyword evidence="3 5" id="KW-1133">Transmembrane helix</keyword>
<dbReference type="PANTHER" id="PTHR12714:SF9">
    <property type="entry name" value="PROTEIN-S-ISOPRENYLCYSTEINE O-METHYLTRANSFERASE"/>
    <property type="match status" value="1"/>
</dbReference>
<keyword evidence="5" id="KW-0808">Transferase</keyword>